<name>A0A0G1WJ59_9BACT</name>
<sequence>MSEEKEFLNTTTETEKSAERRVFKPDIRSFFDYTTPEMLKRRAVKEILALENEQKKEARMGRFGLSSEATEGEIVAAIERRIGEYQTRIAEAKVFIPEQLKKTNEWLEGNQLHPKQPPENVSVRIVDSLLAIGVPGGDIEDVRSQYKPDANIIMFNPEEGWFIPAHEYMHAMGSDKEGRVVGFRYINERNEIKGNRWLDEGTAMIGEFATNSAEDRGRDRERTDGYEFFYWMTQQFIRELGITEAELLRAFFDQDGAREEFEKKVKERFNCTTEDLAIFPMAYSEEEREMVVRMLKGDAMTLTVPDNEHAKEKYNALAELFPNIKIRIRTAEELAELVQKIKNT</sequence>
<evidence type="ECO:0000313" key="1">
    <source>
        <dbReference type="EMBL" id="KKU90363.1"/>
    </source>
</evidence>
<gene>
    <name evidence="1" type="ORF">UY19_C0003G0018</name>
</gene>
<organism evidence="1 2">
    <name type="scientific">Candidatus Wolfebacteria bacterium GW2011_GWA2_47_9b</name>
    <dbReference type="NCBI Taxonomy" id="1619005"/>
    <lineage>
        <taxon>Bacteria</taxon>
        <taxon>Candidatus Wolfeibacteriota</taxon>
    </lineage>
</organism>
<proteinExistence type="predicted"/>
<dbReference type="AlphaFoldDB" id="A0A0G1WJ59"/>
<comment type="caution">
    <text evidence="1">The sequence shown here is derived from an EMBL/GenBank/DDBJ whole genome shotgun (WGS) entry which is preliminary data.</text>
</comment>
<dbReference type="EMBL" id="LCPB01000003">
    <property type="protein sequence ID" value="KKU90363.1"/>
    <property type="molecule type" value="Genomic_DNA"/>
</dbReference>
<protein>
    <submittedName>
        <fullName evidence="1">Uncharacterized protein</fullName>
    </submittedName>
</protein>
<dbReference type="Proteomes" id="UP000033882">
    <property type="component" value="Unassembled WGS sequence"/>
</dbReference>
<reference evidence="1 2" key="1">
    <citation type="journal article" date="2015" name="Nature">
        <title>rRNA introns, odd ribosomes, and small enigmatic genomes across a large radiation of phyla.</title>
        <authorList>
            <person name="Brown C.T."/>
            <person name="Hug L.A."/>
            <person name="Thomas B.C."/>
            <person name="Sharon I."/>
            <person name="Castelle C.J."/>
            <person name="Singh A."/>
            <person name="Wilkins M.J."/>
            <person name="Williams K.H."/>
            <person name="Banfield J.F."/>
        </authorList>
    </citation>
    <scope>NUCLEOTIDE SEQUENCE [LARGE SCALE GENOMIC DNA]</scope>
</reference>
<evidence type="ECO:0000313" key="2">
    <source>
        <dbReference type="Proteomes" id="UP000033882"/>
    </source>
</evidence>
<accession>A0A0G1WJ59</accession>